<gene>
    <name evidence="6" type="ORF">BS47DRAFT_1482207</name>
</gene>
<name>A0A9P6DZ82_9AGAM</name>
<keyword evidence="7" id="KW-1185">Reference proteome</keyword>
<comment type="subunit">
    <text evidence="3">Interacts with ODC and thereby sterically blocks ODC homodimerization.</text>
</comment>
<dbReference type="GO" id="GO:0005737">
    <property type="term" value="C:cytoplasm"/>
    <property type="evidence" value="ECO:0007669"/>
    <property type="project" value="TreeGrafter"/>
</dbReference>
<comment type="function">
    <text evidence="1">Ornithine decarboxylase (ODC) antizyme protein that negatively regulates ODC activity and intracellular polyamine biosynthesis in response to increased intracellular polyamine levels. Binds to ODC monomers, inhibiting the assembly of the functional ODC homodimer, and targets the monomers for ubiquitin-independent proteolytic destruction by the 26S proteasome.</text>
</comment>
<evidence type="ECO:0000256" key="5">
    <source>
        <dbReference type="ARBA" id="ARBA00022758"/>
    </source>
</evidence>
<dbReference type="PANTHER" id="PTHR10279">
    <property type="entry name" value="ORNITHINE DECARBOXYLASE ANTIZYME"/>
    <property type="match status" value="1"/>
</dbReference>
<comment type="similarity">
    <text evidence="2">Belongs to the ODC antizyme family.</text>
</comment>
<reference evidence="6" key="1">
    <citation type="journal article" date="2020" name="Nat. Commun.">
        <title>Large-scale genome sequencing of mycorrhizal fungi provides insights into the early evolution of symbiotic traits.</title>
        <authorList>
            <person name="Miyauchi S."/>
            <person name="Kiss E."/>
            <person name="Kuo A."/>
            <person name="Drula E."/>
            <person name="Kohler A."/>
            <person name="Sanchez-Garcia M."/>
            <person name="Morin E."/>
            <person name="Andreopoulos B."/>
            <person name="Barry K.W."/>
            <person name="Bonito G."/>
            <person name="Buee M."/>
            <person name="Carver A."/>
            <person name="Chen C."/>
            <person name="Cichocki N."/>
            <person name="Clum A."/>
            <person name="Culley D."/>
            <person name="Crous P.W."/>
            <person name="Fauchery L."/>
            <person name="Girlanda M."/>
            <person name="Hayes R.D."/>
            <person name="Keri Z."/>
            <person name="LaButti K."/>
            <person name="Lipzen A."/>
            <person name="Lombard V."/>
            <person name="Magnuson J."/>
            <person name="Maillard F."/>
            <person name="Murat C."/>
            <person name="Nolan M."/>
            <person name="Ohm R.A."/>
            <person name="Pangilinan J."/>
            <person name="Pereira M.F."/>
            <person name="Perotto S."/>
            <person name="Peter M."/>
            <person name="Pfister S."/>
            <person name="Riley R."/>
            <person name="Sitrit Y."/>
            <person name="Stielow J.B."/>
            <person name="Szollosi G."/>
            <person name="Zifcakova L."/>
            <person name="Stursova M."/>
            <person name="Spatafora J.W."/>
            <person name="Tedersoo L."/>
            <person name="Vaario L.M."/>
            <person name="Yamada A."/>
            <person name="Yan M."/>
            <person name="Wang P."/>
            <person name="Xu J."/>
            <person name="Bruns T."/>
            <person name="Baldrian P."/>
            <person name="Vilgalys R."/>
            <person name="Dunand C."/>
            <person name="Henrissat B."/>
            <person name="Grigoriev I.V."/>
            <person name="Hibbett D."/>
            <person name="Nagy L.G."/>
            <person name="Martin F.M."/>
        </authorList>
    </citation>
    <scope>NUCLEOTIDE SEQUENCE</scope>
    <source>
        <strain evidence="6">UP504</strain>
    </source>
</reference>
<dbReference type="InterPro" id="IPR016181">
    <property type="entry name" value="Acyl_CoA_acyltransferase"/>
</dbReference>
<dbReference type="GO" id="GO:0075523">
    <property type="term" value="P:viral translational frameshifting"/>
    <property type="evidence" value="ECO:0007669"/>
    <property type="project" value="UniProtKB-KW"/>
</dbReference>
<evidence type="ECO:0000313" key="6">
    <source>
        <dbReference type="EMBL" id="KAF9519232.1"/>
    </source>
</evidence>
<dbReference type="EMBL" id="MU128919">
    <property type="protein sequence ID" value="KAF9519232.1"/>
    <property type="molecule type" value="Genomic_DNA"/>
</dbReference>
<dbReference type="InterPro" id="IPR002993">
    <property type="entry name" value="ODC_AZ"/>
</dbReference>
<dbReference type="GO" id="GO:0045732">
    <property type="term" value="P:positive regulation of protein catabolic process"/>
    <property type="evidence" value="ECO:0007669"/>
    <property type="project" value="TreeGrafter"/>
</dbReference>
<dbReference type="GO" id="GO:0005634">
    <property type="term" value="C:nucleus"/>
    <property type="evidence" value="ECO:0007669"/>
    <property type="project" value="TreeGrafter"/>
</dbReference>
<evidence type="ECO:0000256" key="3">
    <source>
        <dbReference type="ARBA" id="ARBA00011486"/>
    </source>
</evidence>
<dbReference type="InterPro" id="IPR038581">
    <property type="entry name" value="ODC_AZ_sf"/>
</dbReference>
<evidence type="ECO:0000256" key="2">
    <source>
        <dbReference type="ARBA" id="ARBA00008796"/>
    </source>
</evidence>
<dbReference type="OrthoDB" id="5959761at2759"/>
<dbReference type="Gene3D" id="3.40.630.60">
    <property type="match status" value="1"/>
</dbReference>
<accession>A0A9P6DZ82</accession>
<dbReference type="SUPFAM" id="SSF55729">
    <property type="entry name" value="Acyl-CoA N-acyltransferases (Nat)"/>
    <property type="match status" value="1"/>
</dbReference>
<dbReference type="Proteomes" id="UP000886523">
    <property type="component" value="Unassembled WGS sequence"/>
</dbReference>
<organism evidence="6 7">
    <name type="scientific">Hydnum rufescens UP504</name>
    <dbReference type="NCBI Taxonomy" id="1448309"/>
    <lineage>
        <taxon>Eukaryota</taxon>
        <taxon>Fungi</taxon>
        <taxon>Dikarya</taxon>
        <taxon>Basidiomycota</taxon>
        <taxon>Agaricomycotina</taxon>
        <taxon>Agaricomycetes</taxon>
        <taxon>Cantharellales</taxon>
        <taxon>Hydnaceae</taxon>
        <taxon>Hydnum</taxon>
    </lineage>
</organism>
<dbReference type="AlphaFoldDB" id="A0A9P6DZ82"/>
<dbReference type="PANTHER" id="PTHR10279:SF10">
    <property type="entry name" value="ORNITHINE DECARBOXYLASE ANTIZYME"/>
    <property type="match status" value="1"/>
</dbReference>
<sequence>MSNQRNSRNIHSSSHFPILNGPSITVADGARMNSGLSSSPRRTSWPCATVRVARICIIILPPSLEGLSGVFDTPQEKCPSGHGKPVTEAIHAFQSSSPLYPPRTYINIPKAAAPILTYGPPTPDASPQSTVMEMNVARSGNNHTDTGLATPPITPPNFSTTIHENTTTRLFLAKLFPTSVAEVARYAKGVSIESNLPDGSCSWWDGFILTAPHVPPAAPSQLNSKLRSKAVTPQSFPIRTLYMCARNPLKQHDSIRESIVALLDLAGEHLECDAVVMVLEREKGDNGRGSQEFGELLHSLMYVGFTVVTRPPFAIDPRYVLVGIEV</sequence>
<keyword evidence="5" id="KW-0688">Ribosomal frameshifting</keyword>
<evidence type="ECO:0000256" key="1">
    <source>
        <dbReference type="ARBA" id="ARBA00002307"/>
    </source>
</evidence>
<evidence type="ECO:0000313" key="7">
    <source>
        <dbReference type="Proteomes" id="UP000886523"/>
    </source>
</evidence>
<protein>
    <recommendedName>
        <fullName evidence="4">Ornithine decarboxylase antizyme</fullName>
    </recommendedName>
</protein>
<evidence type="ECO:0000256" key="4">
    <source>
        <dbReference type="ARBA" id="ARBA00017712"/>
    </source>
</evidence>
<dbReference type="GO" id="GO:0008073">
    <property type="term" value="F:ornithine decarboxylase inhibitor activity"/>
    <property type="evidence" value="ECO:0007669"/>
    <property type="project" value="InterPro"/>
</dbReference>
<proteinExistence type="inferred from homology"/>
<comment type="caution">
    <text evidence="6">The sequence shown here is derived from an EMBL/GenBank/DDBJ whole genome shotgun (WGS) entry which is preliminary data.</text>
</comment>
<dbReference type="Pfam" id="PF02100">
    <property type="entry name" value="ODC_AZ"/>
    <property type="match status" value="1"/>
</dbReference>